<dbReference type="AlphaFoldDB" id="A0AAE3AH09"/>
<evidence type="ECO:0000313" key="1">
    <source>
        <dbReference type="EMBL" id="MCC2136162.1"/>
    </source>
</evidence>
<dbReference type="SUPFAM" id="SSF51905">
    <property type="entry name" value="FAD/NAD(P)-binding domain"/>
    <property type="match status" value="1"/>
</dbReference>
<dbReference type="PANTHER" id="PTHR37417">
    <property type="entry name" value="67 KDA MYOSIN-CROSS-REACTIVE ANTIGEN FAMILY PROTEIN (AFU_ORTHOLOGUE AFUA_5G09970)"/>
    <property type="match status" value="1"/>
</dbReference>
<dbReference type="GO" id="GO:0071949">
    <property type="term" value="F:FAD binding"/>
    <property type="evidence" value="ECO:0007669"/>
    <property type="project" value="InterPro"/>
</dbReference>
<reference evidence="1" key="1">
    <citation type="submission" date="2021-10" db="EMBL/GenBank/DDBJ databases">
        <title>Anaerobic single-cell dispensing facilitates the cultivation of human gut bacteria.</title>
        <authorList>
            <person name="Afrizal A."/>
        </authorList>
    </citation>
    <scope>NUCLEOTIDE SEQUENCE</scope>
    <source>
        <strain evidence="1">CLA-AA-H250</strain>
    </source>
</reference>
<dbReference type="Pfam" id="PF06100">
    <property type="entry name" value="MCRA"/>
    <property type="match status" value="1"/>
</dbReference>
<proteinExistence type="predicted"/>
<dbReference type="InterPro" id="IPR010354">
    <property type="entry name" value="Oleate_hydratase"/>
</dbReference>
<organism evidence="1 2">
    <name type="scientific">Hominenteromicrobium mulieris</name>
    <dbReference type="NCBI Taxonomy" id="2885357"/>
    <lineage>
        <taxon>Bacteria</taxon>
        <taxon>Bacillati</taxon>
        <taxon>Bacillota</taxon>
        <taxon>Clostridia</taxon>
        <taxon>Eubacteriales</taxon>
        <taxon>Oscillospiraceae</taxon>
        <taxon>Hominenteromicrobium</taxon>
    </lineage>
</organism>
<dbReference type="EMBL" id="JAJEQC010000003">
    <property type="protein sequence ID" value="MCC2136162.1"/>
    <property type="molecule type" value="Genomic_DNA"/>
</dbReference>
<dbReference type="EC" id="4.2.1.53" evidence="1"/>
<dbReference type="GO" id="GO:0050151">
    <property type="term" value="F:oleate hydratase activity"/>
    <property type="evidence" value="ECO:0007669"/>
    <property type="project" value="UniProtKB-EC"/>
</dbReference>
<dbReference type="Proteomes" id="UP001199424">
    <property type="component" value="Unassembled WGS sequence"/>
</dbReference>
<keyword evidence="1" id="KW-0456">Lyase</keyword>
<dbReference type="NCBIfam" id="NF010584">
    <property type="entry name" value="PRK13977.1"/>
    <property type="match status" value="1"/>
</dbReference>
<comment type="caution">
    <text evidence="1">The sequence shown here is derived from an EMBL/GenBank/DDBJ whole genome shotgun (WGS) entry which is preliminary data.</text>
</comment>
<evidence type="ECO:0000313" key="2">
    <source>
        <dbReference type="Proteomes" id="UP001199424"/>
    </source>
</evidence>
<accession>A0AAE3AH09</accession>
<dbReference type="PANTHER" id="PTHR37417:SF3">
    <property type="entry name" value="MYOSIN-CROSSREACTIVE PROTEIN"/>
    <property type="match status" value="1"/>
</dbReference>
<dbReference type="RefSeq" id="WP_308448717.1">
    <property type="nucleotide sequence ID" value="NZ_JAJEQC010000003.1"/>
</dbReference>
<keyword evidence="2" id="KW-1185">Reference proteome</keyword>
<dbReference type="Gene3D" id="3.30.9.80">
    <property type="match status" value="1"/>
</dbReference>
<protein>
    <submittedName>
        <fullName evidence="1">Oleate hydratase</fullName>
        <ecNumber evidence="1">4.2.1.53</ecNumber>
    </submittedName>
</protein>
<dbReference type="GO" id="GO:0006631">
    <property type="term" value="P:fatty acid metabolic process"/>
    <property type="evidence" value="ECO:0007669"/>
    <property type="project" value="InterPro"/>
</dbReference>
<gene>
    <name evidence="1" type="ORF">LKD31_03920</name>
</gene>
<dbReference type="InterPro" id="IPR036188">
    <property type="entry name" value="FAD/NAD-bd_sf"/>
</dbReference>
<name>A0AAE3AH09_9FIRM</name>
<sequence>MYYASGNYEAFARPKKPEGVDQKSAYIVGSGLAALTAACYLVRDGQMKGEHVHILEKEQLAGGACDGWKFENVGYVMRGGREMDNHFEVMWDLFRSIPSIETEGVSVLDEYYWLNKEDPNYSLCRATVNRGEDAYTDGKFDISDKGAMEIMKLFFTPNEDLQNKRITDVFDDEVLNSNFWLYWRTMFAFENWHSALEMKLYIQRFIHHIGGLPDFKALRFTKYNQYESMILPMVKYLESYGVQFHFGVKVTNVEFDCNEQRKLATRIDTLRDGKEEHIDLTENDLVFITNGGCVENSSIGDQNTPAKFNTEIRESGGWDMWRKIAAQDPSFGHPDKFCSDPEQTNWMSATVETLDDRIIPYIKNICKRDPFTGKVVTGGIVSVKDSSWLLSWTINRQPQFKAQPKGHCLVWVYGLFSDKPGDYVKKPMRECTGKEICMEWLYHIGVPEDQIEDLAETSANTVPCMMPYITAFFMPRAYGDRPDVVPAGAVNFAFLGQFAETKRDTIFTTEYSMRTGMEAVYTLLNVDRGVPEVWGSVYDLRALLDATVKLRDGKKVTDMDLGLIERLVLKEALKKIEHTDIEKLLKEYNVI</sequence>
<dbReference type="Gene3D" id="3.50.50.60">
    <property type="entry name" value="FAD/NAD(P)-binding domain"/>
    <property type="match status" value="2"/>
</dbReference>